<keyword evidence="3" id="KW-1185">Reference proteome</keyword>
<comment type="caution">
    <text evidence="2">The sequence shown here is derived from an EMBL/GenBank/DDBJ whole genome shotgun (WGS) entry which is preliminary data.</text>
</comment>
<feature type="region of interest" description="Disordered" evidence="1">
    <location>
        <begin position="43"/>
        <end position="114"/>
    </location>
</feature>
<evidence type="ECO:0000313" key="3">
    <source>
        <dbReference type="Proteomes" id="UP000749293"/>
    </source>
</evidence>
<protein>
    <submittedName>
        <fullName evidence="2">Uncharacterized protein</fullName>
    </submittedName>
</protein>
<accession>A0A9P5D337</accession>
<reference evidence="2" key="1">
    <citation type="submission" date="2020-03" db="EMBL/GenBank/DDBJ databases">
        <title>Site-based positive gene gene selection in Geosmithia morbida across the United States reveals a broad range of putative effectors and factors for local host and environmental adapation.</title>
        <authorList>
            <person name="Onufrak A."/>
            <person name="Murdoch R.W."/>
            <person name="Gazis R."/>
            <person name="Huff M."/>
            <person name="Staton M."/>
            <person name="Klingeman W."/>
            <person name="Hadziabdic D."/>
        </authorList>
    </citation>
    <scope>NUCLEOTIDE SEQUENCE</scope>
    <source>
        <strain evidence="2">1262</strain>
    </source>
</reference>
<dbReference type="EMBL" id="JAANYQ010000010">
    <property type="protein sequence ID" value="KAF4122131.1"/>
    <property type="molecule type" value="Genomic_DNA"/>
</dbReference>
<dbReference type="GeneID" id="55973947"/>
<sequence length="114" mass="12843">MPKEKSLSLALAIYFTGVPPGYNCIRHTRKVVRERRDHREHKYLGEPKLSWPPSALGHEGPGRGSLHRRESLRREAIVIMEGPSFRRPEPRDSDVVTSSTSASYSTPPPSPVDQ</sequence>
<feature type="compositionally biased region" description="Basic and acidic residues" evidence="1">
    <location>
        <begin position="67"/>
        <end position="76"/>
    </location>
</feature>
<gene>
    <name evidence="2" type="ORF">GMORB2_7724</name>
</gene>
<name>A0A9P5D337_9HYPO</name>
<feature type="compositionally biased region" description="Low complexity" evidence="1">
    <location>
        <begin position="95"/>
        <end position="105"/>
    </location>
</feature>
<dbReference type="AlphaFoldDB" id="A0A9P5D337"/>
<organism evidence="2 3">
    <name type="scientific">Geosmithia morbida</name>
    <dbReference type="NCBI Taxonomy" id="1094350"/>
    <lineage>
        <taxon>Eukaryota</taxon>
        <taxon>Fungi</taxon>
        <taxon>Dikarya</taxon>
        <taxon>Ascomycota</taxon>
        <taxon>Pezizomycotina</taxon>
        <taxon>Sordariomycetes</taxon>
        <taxon>Hypocreomycetidae</taxon>
        <taxon>Hypocreales</taxon>
        <taxon>Bionectriaceae</taxon>
        <taxon>Geosmithia</taxon>
    </lineage>
</organism>
<feature type="compositionally biased region" description="Basic and acidic residues" evidence="1">
    <location>
        <begin position="84"/>
        <end position="94"/>
    </location>
</feature>
<dbReference type="RefSeq" id="XP_035320783.1">
    <property type="nucleotide sequence ID" value="XM_035469689.1"/>
</dbReference>
<proteinExistence type="predicted"/>
<evidence type="ECO:0000256" key="1">
    <source>
        <dbReference type="SAM" id="MobiDB-lite"/>
    </source>
</evidence>
<dbReference type="Proteomes" id="UP000749293">
    <property type="component" value="Unassembled WGS sequence"/>
</dbReference>
<evidence type="ECO:0000313" key="2">
    <source>
        <dbReference type="EMBL" id="KAF4122131.1"/>
    </source>
</evidence>